<dbReference type="EMBL" id="JAZGQO010000004">
    <property type="protein sequence ID" value="KAK6187636.1"/>
    <property type="molecule type" value="Genomic_DNA"/>
</dbReference>
<evidence type="ECO:0000313" key="10">
    <source>
        <dbReference type="EMBL" id="KAK6187636.1"/>
    </source>
</evidence>
<feature type="domain" description="B box-type" evidence="8">
    <location>
        <begin position="177"/>
        <end position="219"/>
    </location>
</feature>
<dbReference type="Pfam" id="PF13445">
    <property type="entry name" value="zf-RING_UBOX"/>
    <property type="match status" value="1"/>
</dbReference>
<feature type="compositionally biased region" description="Low complexity" evidence="6">
    <location>
        <begin position="1007"/>
        <end position="1026"/>
    </location>
</feature>
<dbReference type="SMART" id="SM00184">
    <property type="entry name" value="RING"/>
    <property type="match status" value="1"/>
</dbReference>
<dbReference type="Gene3D" id="2.40.50.90">
    <property type="match status" value="4"/>
</dbReference>
<dbReference type="Proteomes" id="UP001347796">
    <property type="component" value="Unassembled WGS sequence"/>
</dbReference>
<dbReference type="PROSITE" id="PS50089">
    <property type="entry name" value="ZF_RING_2"/>
    <property type="match status" value="1"/>
</dbReference>
<dbReference type="InterPro" id="IPR027370">
    <property type="entry name" value="Znf-RING_euk"/>
</dbReference>
<organism evidence="10 11">
    <name type="scientific">Patella caerulea</name>
    <name type="common">Rayed Mediterranean limpet</name>
    <dbReference type="NCBI Taxonomy" id="87958"/>
    <lineage>
        <taxon>Eukaryota</taxon>
        <taxon>Metazoa</taxon>
        <taxon>Spiralia</taxon>
        <taxon>Lophotrochozoa</taxon>
        <taxon>Mollusca</taxon>
        <taxon>Gastropoda</taxon>
        <taxon>Patellogastropoda</taxon>
        <taxon>Patelloidea</taxon>
        <taxon>Patellidae</taxon>
        <taxon>Patella</taxon>
    </lineage>
</organism>
<dbReference type="SUPFAM" id="SSF57845">
    <property type="entry name" value="B-box zinc-binding domain"/>
    <property type="match status" value="1"/>
</dbReference>
<evidence type="ECO:0008006" key="12">
    <source>
        <dbReference type="Google" id="ProtNLM"/>
    </source>
</evidence>
<feature type="domain" description="Tudor" evidence="9">
    <location>
        <begin position="789"/>
        <end position="848"/>
    </location>
</feature>
<feature type="compositionally biased region" description="Polar residues" evidence="6">
    <location>
        <begin position="980"/>
        <end position="992"/>
    </location>
</feature>
<dbReference type="InterPro" id="IPR001841">
    <property type="entry name" value="Znf_RING"/>
</dbReference>
<dbReference type="SMART" id="SM00333">
    <property type="entry name" value="TUDOR"/>
    <property type="match status" value="5"/>
</dbReference>
<feature type="region of interest" description="Disordered" evidence="6">
    <location>
        <begin position="1004"/>
        <end position="1026"/>
    </location>
</feature>
<dbReference type="Pfam" id="PF00643">
    <property type="entry name" value="zf-B_box"/>
    <property type="match status" value="1"/>
</dbReference>
<evidence type="ECO:0000256" key="3">
    <source>
        <dbReference type="ARBA" id="ARBA00022833"/>
    </source>
</evidence>
<evidence type="ECO:0000256" key="6">
    <source>
        <dbReference type="SAM" id="MobiDB-lite"/>
    </source>
</evidence>
<dbReference type="PROSITE" id="PS50304">
    <property type="entry name" value="TUDOR"/>
    <property type="match status" value="5"/>
</dbReference>
<dbReference type="InterPro" id="IPR002999">
    <property type="entry name" value="Tudor"/>
</dbReference>
<evidence type="ECO:0000256" key="4">
    <source>
        <dbReference type="PROSITE-ProRule" id="PRU00024"/>
    </source>
</evidence>
<keyword evidence="1" id="KW-0479">Metal-binding</keyword>
<evidence type="ECO:0000313" key="11">
    <source>
        <dbReference type="Proteomes" id="UP001347796"/>
    </source>
</evidence>
<dbReference type="InterPro" id="IPR013083">
    <property type="entry name" value="Znf_RING/FYVE/PHD"/>
</dbReference>
<dbReference type="CDD" id="cd19757">
    <property type="entry name" value="Bbox1"/>
    <property type="match status" value="1"/>
</dbReference>
<feature type="compositionally biased region" description="Basic residues" evidence="6">
    <location>
        <begin position="580"/>
        <end position="589"/>
    </location>
</feature>
<dbReference type="InterPro" id="IPR000315">
    <property type="entry name" value="Znf_B-box"/>
</dbReference>
<feature type="compositionally biased region" description="Basic and acidic residues" evidence="6">
    <location>
        <begin position="1043"/>
        <end position="1056"/>
    </location>
</feature>
<dbReference type="GO" id="GO:0008270">
    <property type="term" value="F:zinc ion binding"/>
    <property type="evidence" value="ECO:0007669"/>
    <property type="project" value="UniProtKB-KW"/>
</dbReference>
<dbReference type="InterPro" id="IPR017907">
    <property type="entry name" value="Znf_RING_CS"/>
</dbReference>
<dbReference type="SMART" id="SM00336">
    <property type="entry name" value="BBOX"/>
    <property type="match status" value="2"/>
</dbReference>
<dbReference type="Gene3D" id="2.30.30.140">
    <property type="match status" value="5"/>
</dbReference>
<protein>
    <recommendedName>
        <fullName evidence="12">RING finger protein 17</fullName>
    </recommendedName>
</protein>
<gene>
    <name evidence="10" type="ORF">SNE40_005616</name>
</gene>
<feature type="domain" description="Tudor" evidence="9">
    <location>
        <begin position="515"/>
        <end position="625"/>
    </location>
</feature>
<dbReference type="Gene3D" id="3.30.160.60">
    <property type="entry name" value="Classic Zinc Finger"/>
    <property type="match status" value="1"/>
</dbReference>
<dbReference type="PANTHER" id="PTHR16442:SF1">
    <property type="entry name" value="RING FINGER PROTEIN 17"/>
    <property type="match status" value="1"/>
</dbReference>
<dbReference type="SUPFAM" id="SSF63748">
    <property type="entry name" value="Tudor/PWWP/MBT"/>
    <property type="match status" value="6"/>
</dbReference>
<feature type="region of interest" description="Disordered" evidence="6">
    <location>
        <begin position="956"/>
        <end position="992"/>
    </location>
</feature>
<feature type="region of interest" description="Disordered" evidence="6">
    <location>
        <begin position="549"/>
        <end position="590"/>
    </location>
</feature>
<accession>A0AAN8K1Y5</accession>
<feature type="compositionally biased region" description="Polar residues" evidence="6">
    <location>
        <begin position="552"/>
        <end position="575"/>
    </location>
</feature>
<sequence>MQKCPSCPKCNGFFTVTHRENSRKASKQPLLLNCGHTFCESCVLRFSREDKNVITCPQCKLSSNIPEDVPVLKSLTPNYYMIGMLLCNQRNLVDQELSRLIPAGASSTLRRTSDRKYSDKLFCQECNMNKATCRCVKCDCFMCGLCFTKVHSKYNALRQHQALEIGDNGNSVVIKEETANVCKEHDSRPIEYFCEDDLTPICSRCVIIGEHKGHSITSMEDKNKLVLADMEPALQIANHVIKKLRTTEQSFNDLLPNAKTETCTVIDDIRSHFQSLHGILQSREQSLIKQVHDKFNNCLLPLLCKKADLIEDKRRLESAVKAAQRILNNNNENVLNAQEILDHLTKAKDIPCIAVKQTPEPTDSIRWICGESVEDIINNHGSVEGSIPNRFTIQTASEVGVIDDTDTLSTVSHSSHTSHTSTINSGEDVIIEDDTCKDVLLEEYDKNVKRNFVLDKQTYRAKYPGHCEQVYITHIKNPTRFYCQKKNDKGKLYNMSKNMNIWCQSLSRECDIPTHVEEGDLVIGMYSGDKKWYRARVKRVIPPVSAGDANRATDTCASSDTCASTQDSEASQTDDNINKTKIKKKKKNRTQNNEEKAEVLFFDYGNTEVLPLSKMRNMQQRFLKLPSFMLECALHDIEPNNDEAVWPKEAAQTVKKMTDGKVMFMNVIREINGVLQVDLHKPPDNDIMDDRPVSLRESLIFLELARFASSSDPENIKPVLPVVYTARSYTTTEPRMEAEIFDVVVTSPDTPYNFFVQPLGDEAQYLTTMMTKMQQTYSVDSGDLYTVYCPQKDMICVAQYTSDGLWYRARVVNIPGRKLVDVQYVDYGYVDRIPYWNIRKILDSFLVLPPQAVYCKLCDIAPVNEKIGWTNEALQWWHETVAFKQFQLKIQGIEDNQFSVVLNHIDEDNPSVTVLNINSQIVTRGYAKSTGIWSSGTTTAEEETRGSKEKLETIVTLHQSSSSSSSALDTPKYRSPEITPVNSPLSTPTKSLYKVKSTSQTLASGISDTSTSPTPITSNSSPVTPTRLKQNVAEKLSVNVQKAAEKTPTETTKEADSGPSSVQIEVFLSSYVSPSEFHVQLAKSQDNHLKSLMEELQKDCEGSEPSLRSWKQKDFCAARYSKDEFWYRANIVEVISKNLYRVYLVDYGHKDTVSGNNIRTLKNELRKMSCAAVRCHLANIYPAGTTDRTKWSQTAREYMEQEVKNKTCYIKKEGDLDNDSLGLPIDLLLEEDVPETALEPARKIVYSLKNRFIESGLCIPSRRSSPEKMYESGKRVSNPYCEYKKHPVPESKTLNVTPCYVDYEGVIYAQIVDEECDLTLLNEKLQSTYTLSEPIVCDWKEGQACVALFEGDGLWYRGKVITMEEDRLMVLFLDYGNVTWQSYTSIRPPTPEILEIPQLSLECMLHNILPISDNGKWPIVVLEHMHHSIVSHIITIVVKDVSADNLLMITAKLPDGNDLAGKLISMDAVYSIDDLSVECNFSAKITNILKDPTLTLKPVQPFPCGMKFPVLVTHIELPNLVYCQHVALDATIGSEDYIVEAQRVNSNLIELQDLSIDLNNSAPQSHHWTFLPKPGNVCSAQYSVDDCWYRGIVIEVEEESSLVYVLFVDYGNAEFVHLDRLRVLPKKLQKLPMQAMRCHIANLMPAEGQTTFTKDILKIMPEILGQSELLAQVKATSPLTVELYLLKMEEKGLQLAYQRIIDEGLAQLAEVSKLCDITGCRGDDNPDVICEEIEEHRRSPF</sequence>
<reference evidence="10 11" key="1">
    <citation type="submission" date="2024-01" db="EMBL/GenBank/DDBJ databases">
        <title>The genome of the rayed Mediterranean limpet Patella caerulea (Linnaeus, 1758).</title>
        <authorList>
            <person name="Anh-Thu Weber A."/>
            <person name="Halstead-Nussloch G."/>
        </authorList>
    </citation>
    <scope>NUCLEOTIDE SEQUENCE [LARGE SCALE GENOMIC DNA]</scope>
    <source>
        <strain evidence="10">AATW-2023a</strain>
        <tissue evidence="10">Whole specimen</tissue>
    </source>
</reference>
<feature type="domain" description="Tudor" evidence="9">
    <location>
        <begin position="1338"/>
        <end position="1396"/>
    </location>
</feature>
<evidence type="ECO:0000256" key="5">
    <source>
        <dbReference type="SAM" id="Coils"/>
    </source>
</evidence>
<dbReference type="Pfam" id="PF00567">
    <property type="entry name" value="TUDOR"/>
    <property type="match status" value="6"/>
</dbReference>
<comment type="caution">
    <text evidence="10">The sequence shown here is derived from an EMBL/GenBank/DDBJ whole genome shotgun (WGS) entry which is preliminary data.</text>
</comment>
<feature type="domain" description="B box-type" evidence="8">
    <location>
        <begin position="118"/>
        <end position="165"/>
    </location>
</feature>
<dbReference type="InterPro" id="IPR035437">
    <property type="entry name" value="SNase_OB-fold_sf"/>
</dbReference>
<feature type="domain" description="Tudor" evidence="9">
    <location>
        <begin position="1571"/>
        <end position="1631"/>
    </location>
</feature>
<dbReference type="SUPFAM" id="SSF57850">
    <property type="entry name" value="RING/U-box"/>
    <property type="match status" value="1"/>
</dbReference>
<feature type="coiled-coil region" evidence="5">
    <location>
        <begin position="306"/>
        <end position="333"/>
    </location>
</feature>
<keyword evidence="2 4" id="KW-0863">Zinc-finger</keyword>
<keyword evidence="3" id="KW-0862">Zinc</keyword>
<evidence type="ECO:0000256" key="1">
    <source>
        <dbReference type="ARBA" id="ARBA00022723"/>
    </source>
</evidence>
<dbReference type="Gene3D" id="3.30.40.10">
    <property type="entry name" value="Zinc/RING finger domain, C3HC4 (zinc finger)"/>
    <property type="match status" value="1"/>
</dbReference>
<name>A0AAN8K1Y5_PATCE</name>
<feature type="domain" description="Tudor" evidence="9">
    <location>
        <begin position="1109"/>
        <end position="1168"/>
    </location>
</feature>
<dbReference type="PROSITE" id="PS00518">
    <property type="entry name" value="ZF_RING_1"/>
    <property type="match status" value="1"/>
</dbReference>
<feature type="domain" description="RING-type" evidence="7">
    <location>
        <begin position="7"/>
        <end position="60"/>
    </location>
</feature>
<evidence type="ECO:0000259" key="8">
    <source>
        <dbReference type="PROSITE" id="PS50119"/>
    </source>
</evidence>
<feature type="region of interest" description="Disordered" evidence="6">
    <location>
        <begin position="1040"/>
        <end position="1059"/>
    </location>
</feature>
<dbReference type="PANTHER" id="PTHR16442">
    <property type="entry name" value="RING FINGER PROTEIN 17"/>
    <property type="match status" value="1"/>
</dbReference>
<evidence type="ECO:0000256" key="2">
    <source>
        <dbReference type="ARBA" id="ARBA00022771"/>
    </source>
</evidence>
<dbReference type="CDD" id="cd19756">
    <property type="entry name" value="Bbox2"/>
    <property type="match status" value="1"/>
</dbReference>
<proteinExistence type="predicted"/>
<keyword evidence="5" id="KW-0175">Coiled coil</keyword>
<dbReference type="FunFam" id="2.30.30.140:FF:000018">
    <property type="entry name" value="Serine/threonine-protein kinase 31"/>
    <property type="match status" value="3"/>
</dbReference>
<evidence type="ECO:0000259" key="7">
    <source>
        <dbReference type="PROSITE" id="PS50089"/>
    </source>
</evidence>
<keyword evidence="11" id="KW-1185">Reference proteome</keyword>
<dbReference type="PROSITE" id="PS50119">
    <property type="entry name" value="ZF_BBOX"/>
    <property type="match status" value="2"/>
</dbReference>
<evidence type="ECO:0000259" key="9">
    <source>
        <dbReference type="PROSITE" id="PS50304"/>
    </source>
</evidence>